<dbReference type="WBParaSite" id="L893_g573.t1">
    <property type="protein sequence ID" value="L893_g573.t1"/>
    <property type="gene ID" value="L893_g573"/>
</dbReference>
<proteinExistence type="predicted"/>
<name>A0A1I8AH58_9BILA</name>
<dbReference type="Proteomes" id="UP000095287">
    <property type="component" value="Unplaced"/>
</dbReference>
<protein>
    <submittedName>
        <fullName evidence="2">Prolamin_like domain-containing protein</fullName>
    </submittedName>
</protein>
<reference evidence="2" key="1">
    <citation type="submission" date="2016-11" db="UniProtKB">
        <authorList>
            <consortium name="WormBaseParasite"/>
        </authorList>
    </citation>
    <scope>IDENTIFICATION</scope>
</reference>
<keyword evidence="1" id="KW-1185">Reference proteome</keyword>
<evidence type="ECO:0000313" key="2">
    <source>
        <dbReference type="WBParaSite" id="L893_g573.t1"/>
    </source>
</evidence>
<sequence>MPSSRDFNVSSQLPLNWSFTCLPTPNLCVSCLSTFHSHWSTPGPFFRFKVYVKGTSNVIIPCDKVAHGFVIPNCRLIRHLAVEPQCTGYEIITIPNYVIFGVQWCGLQLVDPKDCGYWYV</sequence>
<evidence type="ECO:0000313" key="1">
    <source>
        <dbReference type="Proteomes" id="UP000095287"/>
    </source>
</evidence>
<dbReference type="AlphaFoldDB" id="A0A1I8AH58"/>
<organism evidence="1 2">
    <name type="scientific">Steinernema glaseri</name>
    <dbReference type="NCBI Taxonomy" id="37863"/>
    <lineage>
        <taxon>Eukaryota</taxon>
        <taxon>Metazoa</taxon>
        <taxon>Ecdysozoa</taxon>
        <taxon>Nematoda</taxon>
        <taxon>Chromadorea</taxon>
        <taxon>Rhabditida</taxon>
        <taxon>Tylenchina</taxon>
        <taxon>Panagrolaimomorpha</taxon>
        <taxon>Strongyloidoidea</taxon>
        <taxon>Steinernematidae</taxon>
        <taxon>Steinernema</taxon>
    </lineage>
</organism>
<accession>A0A1I8AH58</accession>